<organism evidence="2 3">
    <name type="scientific">Coniella lustricola</name>
    <dbReference type="NCBI Taxonomy" id="2025994"/>
    <lineage>
        <taxon>Eukaryota</taxon>
        <taxon>Fungi</taxon>
        <taxon>Dikarya</taxon>
        <taxon>Ascomycota</taxon>
        <taxon>Pezizomycotina</taxon>
        <taxon>Sordariomycetes</taxon>
        <taxon>Sordariomycetidae</taxon>
        <taxon>Diaporthales</taxon>
        <taxon>Schizoparmaceae</taxon>
        <taxon>Coniella</taxon>
    </lineage>
</organism>
<evidence type="ECO:0000313" key="3">
    <source>
        <dbReference type="Proteomes" id="UP000241462"/>
    </source>
</evidence>
<feature type="region of interest" description="Disordered" evidence="1">
    <location>
        <begin position="30"/>
        <end position="53"/>
    </location>
</feature>
<dbReference type="AlphaFoldDB" id="A0A2T3A262"/>
<protein>
    <submittedName>
        <fullName evidence="2">Uncharacterized protein</fullName>
    </submittedName>
</protein>
<evidence type="ECO:0000313" key="2">
    <source>
        <dbReference type="EMBL" id="PSR81461.1"/>
    </source>
</evidence>
<dbReference type="InParanoid" id="A0A2T3A262"/>
<dbReference type="EMBL" id="KZ678502">
    <property type="protein sequence ID" value="PSR81461.1"/>
    <property type="molecule type" value="Genomic_DNA"/>
</dbReference>
<gene>
    <name evidence="2" type="ORF">BD289DRAFT_40594</name>
</gene>
<evidence type="ECO:0000256" key="1">
    <source>
        <dbReference type="SAM" id="MobiDB-lite"/>
    </source>
</evidence>
<keyword evidence="3" id="KW-1185">Reference proteome</keyword>
<sequence>MYIHTRLCICRNIHIYMYINIHTHRYSKRQFSRRQTSRPVVHAKSHDPRPTAASGNLPCNHAPMFPFSSHPDGQRHRLWHRKRPPVSCVCVSKMEGVWSCKGLGRVSYCRDTSALIHSIHSRFGVYSQVL</sequence>
<reference evidence="2 3" key="1">
    <citation type="journal article" date="2018" name="Mycol. Prog.">
        <title>Coniella lustricola, a new species from submerged detritus.</title>
        <authorList>
            <person name="Raudabaugh D.B."/>
            <person name="Iturriaga T."/>
            <person name="Carver A."/>
            <person name="Mondo S."/>
            <person name="Pangilinan J."/>
            <person name="Lipzen A."/>
            <person name="He G."/>
            <person name="Amirebrahimi M."/>
            <person name="Grigoriev I.V."/>
            <person name="Miller A.N."/>
        </authorList>
    </citation>
    <scope>NUCLEOTIDE SEQUENCE [LARGE SCALE GENOMIC DNA]</scope>
    <source>
        <strain evidence="2 3">B22-T-1</strain>
    </source>
</reference>
<proteinExistence type="predicted"/>
<dbReference type="Proteomes" id="UP000241462">
    <property type="component" value="Unassembled WGS sequence"/>
</dbReference>
<name>A0A2T3A262_9PEZI</name>
<accession>A0A2T3A262</accession>